<comment type="similarity">
    <text evidence="1">Belongs to the PrpD family.</text>
</comment>
<dbReference type="RefSeq" id="WP_186806171.1">
    <property type="nucleotide sequence ID" value="NZ_BJUW01000006.1"/>
</dbReference>
<name>A0A511AEF3_9MICO</name>
<proteinExistence type="inferred from homology"/>
<dbReference type="InterPro" id="IPR036148">
    <property type="entry name" value="MmgE/PrpD_sf"/>
</dbReference>
<evidence type="ECO:0000259" key="2">
    <source>
        <dbReference type="Pfam" id="PF03972"/>
    </source>
</evidence>
<dbReference type="PANTHER" id="PTHR16943:SF8">
    <property type="entry name" value="2-METHYLCITRATE DEHYDRATASE"/>
    <property type="match status" value="1"/>
</dbReference>
<gene>
    <name evidence="4" type="ORF">MAE01_15880</name>
</gene>
<organism evidence="4 5">
    <name type="scientific">Microbacterium aerolatum</name>
    <dbReference type="NCBI Taxonomy" id="153731"/>
    <lineage>
        <taxon>Bacteria</taxon>
        <taxon>Bacillati</taxon>
        <taxon>Actinomycetota</taxon>
        <taxon>Actinomycetes</taxon>
        <taxon>Micrococcales</taxon>
        <taxon>Microbacteriaceae</taxon>
        <taxon>Microbacterium</taxon>
    </lineage>
</organism>
<evidence type="ECO:0000256" key="1">
    <source>
        <dbReference type="ARBA" id="ARBA00006174"/>
    </source>
</evidence>
<dbReference type="Pfam" id="PF03972">
    <property type="entry name" value="MmgE_PrpD_N"/>
    <property type="match status" value="1"/>
</dbReference>
<accession>A0A511AEF3</accession>
<dbReference type="EMBL" id="BJUW01000006">
    <property type="protein sequence ID" value="GEK86412.1"/>
    <property type="molecule type" value="Genomic_DNA"/>
</dbReference>
<dbReference type="InterPro" id="IPR005656">
    <property type="entry name" value="MmgE_PrpD"/>
</dbReference>
<dbReference type="Pfam" id="PF19305">
    <property type="entry name" value="MmgE_PrpD_C"/>
    <property type="match status" value="1"/>
</dbReference>
<sequence>MTIGSSASHTRRLSSHVAEFPTADTPAAVIHAAKRSLLDGIGVSLAASSLARQVEPFIGLAREGHTRGGTPVIGCGFDTAPTLAATVNGALAHALDFEDTHDAAIVHPYAAAIPAALSAMNRIDKIAGRELLASLAHGANLVCRVSLGFTNNSETDGWFLHPILNSLAAAATASRVYGATSAQVEQALSFAFSQSTSSAAAKDQADSDYRTIREAFNAHAGVVGASLARDGLIGFSRVFDGPYGIYGLYGGGSVDAAALTGDLETRWENTAVSFKPWPSCRGTHAFVDCALQIMQDPLFSADEISDIEIRVSPFYQSLCEPTAEKSRPTTASAAKFSIPFVLAATVRSGELTLKQFDEWALADEQTIRLAERIRVGVDRSLDMRSAMNGGVKITLADGTVLRADVEEPRGGSTRPMDDAELIAKFRACAELALHPPRDIAAFVDLVMNFEQEPDAHSLLVALRADS</sequence>
<evidence type="ECO:0000259" key="3">
    <source>
        <dbReference type="Pfam" id="PF19305"/>
    </source>
</evidence>
<dbReference type="AlphaFoldDB" id="A0A511AEF3"/>
<dbReference type="SUPFAM" id="SSF103378">
    <property type="entry name" value="2-methylcitrate dehydratase PrpD"/>
    <property type="match status" value="1"/>
</dbReference>
<feature type="domain" description="MmgE/PrpD N-terminal" evidence="2">
    <location>
        <begin position="11"/>
        <end position="252"/>
    </location>
</feature>
<feature type="domain" description="MmgE/PrpD C-terminal" evidence="3">
    <location>
        <begin position="277"/>
        <end position="434"/>
    </location>
</feature>
<evidence type="ECO:0000313" key="5">
    <source>
        <dbReference type="Proteomes" id="UP000321225"/>
    </source>
</evidence>
<dbReference type="GO" id="GO:0016829">
    <property type="term" value="F:lyase activity"/>
    <property type="evidence" value="ECO:0007669"/>
    <property type="project" value="InterPro"/>
</dbReference>
<dbReference type="InterPro" id="IPR042183">
    <property type="entry name" value="MmgE/PrpD_sf_1"/>
</dbReference>
<reference evidence="4 5" key="1">
    <citation type="submission" date="2019-07" db="EMBL/GenBank/DDBJ databases">
        <title>Whole genome shotgun sequence of Microbacterium aerolatum NBRC 103071.</title>
        <authorList>
            <person name="Hosoyama A."/>
            <person name="Uohara A."/>
            <person name="Ohji S."/>
            <person name="Ichikawa N."/>
        </authorList>
    </citation>
    <scope>NUCLEOTIDE SEQUENCE [LARGE SCALE GENOMIC DNA]</scope>
    <source>
        <strain evidence="4 5">NBRC 103071</strain>
    </source>
</reference>
<dbReference type="Proteomes" id="UP000321225">
    <property type="component" value="Unassembled WGS sequence"/>
</dbReference>
<dbReference type="Gene3D" id="1.10.4100.10">
    <property type="entry name" value="2-methylcitrate dehydratase PrpD"/>
    <property type="match status" value="1"/>
</dbReference>
<keyword evidence="5" id="KW-1185">Reference proteome</keyword>
<dbReference type="PANTHER" id="PTHR16943">
    <property type="entry name" value="2-METHYLCITRATE DEHYDRATASE-RELATED"/>
    <property type="match status" value="1"/>
</dbReference>
<comment type="caution">
    <text evidence="4">The sequence shown here is derived from an EMBL/GenBank/DDBJ whole genome shotgun (WGS) entry which is preliminary data.</text>
</comment>
<dbReference type="InterPro" id="IPR045336">
    <property type="entry name" value="MmgE_PrpD_N"/>
</dbReference>
<dbReference type="InterPro" id="IPR042188">
    <property type="entry name" value="MmgE/PrpD_sf_2"/>
</dbReference>
<evidence type="ECO:0000313" key="4">
    <source>
        <dbReference type="EMBL" id="GEK86412.1"/>
    </source>
</evidence>
<dbReference type="InterPro" id="IPR045337">
    <property type="entry name" value="MmgE_PrpD_C"/>
</dbReference>
<protein>
    <submittedName>
        <fullName evidence="4">MmgE/Prp family protein</fullName>
    </submittedName>
</protein>
<dbReference type="Gene3D" id="3.30.1330.120">
    <property type="entry name" value="2-methylcitrate dehydratase PrpD"/>
    <property type="match status" value="1"/>
</dbReference>